<dbReference type="InterPro" id="IPR006644">
    <property type="entry name" value="Cadg"/>
</dbReference>
<dbReference type="NCBIfam" id="TIGR04183">
    <property type="entry name" value="Por_Secre_tail"/>
    <property type="match status" value="1"/>
</dbReference>
<feature type="domain" description="Dystroglycan-type cadherin-like" evidence="2">
    <location>
        <begin position="1147"/>
        <end position="1238"/>
    </location>
</feature>
<dbReference type="SUPFAM" id="SSF49313">
    <property type="entry name" value="Cadherin-like"/>
    <property type="match status" value="3"/>
</dbReference>
<reference evidence="3 4" key="1">
    <citation type="submission" date="2019-10" db="EMBL/GenBank/DDBJ databases">
        <title>Rudanella paleaurantiibacter sp. nov., isolated from sludge.</title>
        <authorList>
            <person name="Xu S.Q."/>
        </authorList>
    </citation>
    <scope>NUCLEOTIDE SEQUENCE [LARGE SCALE GENOMIC DNA]</scope>
    <source>
        <strain evidence="3 4">HX-22-17</strain>
    </source>
</reference>
<evidence type="ECO:0000313" key="3">
    <source>
        <dbReference type="EMBL" id="KAB7732829.1"/>
    </source>
</evidence>
<dbReference type="InterPro" id="IPR026444">
    <property type="entry name" value="Secre_tail"/>
</dbReference>
<dbReference type="Gene3D" id="3.60.10.10">
    <property type="entry name" value="Endonuclease/exonuclease/phosphatase"/>
    <property type="match status" value="1"/>
</dbReference>
<dbReference type="SMART" id="SM00736">
    <property type="entry name" value="CADG"/>
    <property type="match status" value="3"/>
</dbReference>
<evidence type="ECO:0000313" key="4">
    <source>
        <dbReference type="Proteomes" id="UP000488299"/>
    </source>
</evidence>
<evidence type="ECO:0000259" key="2">
    <source>
        <dbReference type="SMART" id="SM00736"/>
    </source>
</evidence>
<keyword evidence="1" id="KW-0732">Signal</keyword>
<dbReference type="RefSeq" id="WP_152122474.1">
    <property type="nucleotide sequence ID" value="NZ_WELI01000001.1"/>
</dbReference>
<gene>
    <name evidence="3" type="ORF">F5984_02450</name>
</gene>
<proteinExistence type="predicted"/>
<dbReference type="GO" id="GO:0005509">
    <property type="term" value="F:calcium ion binding"/>
    <property type="evidence" value="ECO:0007669"/>
    <property type="project" value="InterPro"/>
</dbReference>
<dbReference type="EMBL" id="WELI01000001">
    <property type="protein sequence ID" value="KAB7732829.1"/>
    <property type="molecule type" value="Genomic_DNA"/>
</dbReference>
<feature type="chain" id="PRO_5029446405" evidence="1">
    <location>
        <begin position="28"/>
        <end position="1631"/>
    </location>
</feature>
<dbReference type="InterPro" id="IPR015919">
    <property type="entry name" value="Cadherin-like_sf"/>
</dbReference>
<accession>A0A7J5U4R8</accession>
<feature type="domain" description="Dystroglycan-type cadherin-like" evidence="2">
    <location>
        <begin position="1053"/>
        <end position="1144"/>
    </location>
</feature>
<protein>
    <submittedName>
        <fullName evidence="3">T9SS type A sorting domain-containing protein</fullName>
    </submittedName>
</protein>
<dbReference type="GO" id="GO:0003824">
    <property type="term" value="F:catalytic activity"/>
    <property type="evidence" value="ECO:0007669"/>
    <property type="project" value="InterPro"/>
</dbReference>
<name>A0A7J5U4R8_9BACT</name>
<keyword evidence="4" id="KW-1185">Reference proteome</keyword>
<sequence length="1631" mass="165785">MTKHLLTRPLTWLWLMLLALSAQSAWAQVSLTSGSLTYTQDFNSLSSSSNMTWTNNSTLPGWYAVNSTGAPLTSLSVSTGSSNAGAFFNFGSSASTDRALGSAASGAAGLGSPGSGVVALRYGVLFTNNTGSAITSLSVTYTGEQWRNGGNTTAQVLAFEYATGSTLSLSATSGYTSVSNLSFTTLVNTATAAALDGNASANRTTLSQLITFTTPVANGESIILRWNDLNDSGNDHGFGIDDLSVTATLEVTGPQPPTVANAIPAQTGTVGVPFTFTIPANTFSDPNNDALTYTVSGLPNGLSFSSSTSAITGTPATAGSSSVTVVAADPGSLSVATTFTLTVNPANSPSLAVSPNALTGFTTSLGTASGEQSYTLTTANLTSDVTVTASSNVQISTTSGSAYTGSLTIPASATSTVIFVRLSDGAPVGPFSGNITHTSGVLTATVSVSGTVSVPAGVPISIATARTLSGNTVTVEGRVTVSSQFGGRLFYIQDATAGMAVFSGASPAVAIGSVAELGDLVRVTGLVKVFNGYLEIDAPTGYTITKGTSLDVPAPVVITSIDQLSANQGRLVQLADATFTSGGTTFATTSSNYSITAGGQNGIFRVNASSELAGATKPTAATLTGIAERFVNGSTVAGNDNMQLQGRILRDVSGAATGGASGSFCAGDGTTSGNDTSFDLVTWNVEWFGHPTNGPSNNDQQATNVRTVLQNLNADIYAIQEISDLPRFAATVSQLGSYSYICSDRYSYSFSNPPDAFGQRVCVVYKTSTVTPVLGETRAYLTDFPVSNYPTGNNSSFWASGRFPFLFTADVNINGATRRVRVINIHAKSGSAVEDLARRVYDLNALKQRMDADFPNDAVILTGDYNDDVDVSIAVGNPSPYKPFVDDANNYRVVTSVFNQSACSTTGGYPDAIDHIMVSNELFANTITNATTSVRPIVANYLNSTSDHYPSLTRFAFAAPVTALTLTASASPSAITTSGTTTLSATVTGGTSPYTYSFSGPGTITPSGNTASVSGLSAGVQTFTVTAVDATSPTAQTTSTTVSVTVSQQNLAPVAPSVAPQSATVGVAFSFTVPAFTDPNNDALTYAATGLPANGLSFDATSRAITGTPSTTGTINVTVTATDPGSLSASVTFAITVSPAPQQNLAPIAPSVAPQSATVGTAYSFTVPAFTDPNNDALTYAATGLPANGLSFDATSRVITGTPSMSGTVNVTVTATDPGSLSASVTFAITVSPVASTTTAPPSGSALTLLTPTYNCSTGDITFNTTGGDGTTITYMAIGVQRASATSNTGVVEAGLRADAKPLTISATQSGVTVSITFDFAAFCANPGSGTTTTPPSGSALALLPPTYNCATGDITFNTKGGDGTTITYSAVGVQRASATSNTGVVEAGLRADAKPLTISATQSGVTVSITFDFGAFCANPGSGTTTTPPTGTTTCGSSASTIGQSLQVTGVADVNCQTGTFRILTSGGDGSAISYANIVGLSNADPNNCLRGVDGPDLLRAINTASSDIGPFGLRVSQGGVQSNTFSFNFKQYCTAAPARIAREAAGELNVTVLGNPTTSEDVEVDVRGAGQEAVRFMLTTAGGRVINQHTAQPVQGTLRQRIELGNAMGIYLLQVTTGTQKQTVKIVKQ</sequence>
<evidence type="ECO:0000256" key="1">
    <source>
        <dbReference type="SAM" id="SignalP"/>
    </source>
</evidence>
<dbReference type="Pfam" id="PF05345">
    <property type="entry name" value="He_PIG"/>
    <property type="match status" value="3"/>
</dbReference>
<organism evidence="3 4">
    <name type="scientific">Rudanella paleaurantiibacter</name>
    <dbReference type="NCBI Taxonomy" id="2614655"/>
    <lineage>
        <taxon>Bacteria</taxon>
        <taxon>Pseudomonadati</taxon>
        <taxon>Bacteroidota</taxon>
        <taxon>Cytophagia</taxon>
        <taxon>Cytophagales</taxon>
        <taxon>Cytophagaceae</taxon>
        <taxon>Rudanella</taxon>
    </lineage>
</organism>
<feature type="signal peptide" evidence="1">
    <location>
        <begin position="1"/>
        <end position="27"/>
    </location>
</feature>
<dbReference type="SUPFAM" id="SSF56219">
    <property type="entry name" value="DNase I-like"/>
    <property type="match status" value="1"/>
</dbReference>
<dbReference type="GO" id="GO:0016020">
    <property type="term" value="C:membrane"/>
    <property type="evidence" value="ECO:0007669"/>
    <property type="project" value="InterPro"/>
</dbReference>
<feature type="domain" description="Dystroglycan-type cadherin-like" evidence="2">
    <location>
        <begin position="258"/>
        <end position="350"/>
    </location>
</feature>
<dbReference type="InterPro" id="IPR005135">
    <property type="entry name" value="Endo/exonuclease/phosphatase"/>
</dbReference>
<comment type="caution">
    <text evidence="3">The sequence shown here is derived from an EMBL/GenBank/DDBJ whole genome shotgun (WGS) entry which is preliminary data.</text>
</comment>
<dbReference type="InterPro" id="IPR036691">
    <property type="entry name" value="Endo/exonu/phosph_ase_sf"/>
</dbReference>
<dbReference type="Proteomes" id="UP000488299">
    <property type="component" value="Unassembled WGS sequence"/>
</dbReference>
<dbReference type="Gene3D" id="2.60.40.10">
    <property type="entry name" value="Immunoglobulins"/>
    <property type="match status" value="3"/>
</dbReference>
<dbReference type="Pfam" id="PF03372">
    <property type="entry name" value="Exo_endo_phos"/>
    <property type="match status" value="1"/>
</dbReference>
<dbReference type="InterPro" id="IPR013783">
    <property type="entry name" value="Ig-like_fold"/>
</dbReference>